<dbReference type="EMBL" id="BPRB01000110">
    <property type="protein sequence ID" value="GJE60004.1"/>
    <property type="molecule type" value="Genomic_DNA"/>
</dbReference>
<comment type="caution">
    <text evidence="2">The sequence shown here is derived from an EMBL/GenBank/DDBJ whole genome shotgun (WGS) entry which is preliminary data.</text>
</comment>
<evidence type="ECO:0000256" key="1">
    <source>
        <dbReference type="SAM" id="SignalP"/>
    </source>
</evidence>
<proteinExistence type="predicted"/>
<evidence type="ECO:0000313" key="3">
    <source>
        <dbReference type="Proteomes" id="UP001055057"/>
    </source>
</evidence>
<reference evidence="2" key="1">
    <citation type="journal article" date="2021" name="Front. Microbiol.">
        <title>Comprehensive Comparative Genomics and Phenotyping of Methylobacterium Species.</title>
        <authorList>
            <person name="Alessa O."/>
            <person name="Ogura Y."/>
            <person name="Fujitani Y."/>
            <person name="Takami H."/>
            <person name="Hayashi T."/>
            <person name="Sahin N."/>
            <person name="Tani A."/>
        </authorList>
    </citation>
    <scope>NUCLEOTIDE SEQUENCE</scope>
    <source>
        <strain evidence="2">DSM 23632</strain>
    </source>
</reference>
<keyword evidence="1" id="KW-0732">Signal</keyword>
<protein>
    <submittedName>
        <fullName evidence="2">Uncharacterized protein</fullName>
    </submittedName>
</protein>
<evidence type="ECO:0000313" key="2">
    <source>
        <dbReference type="EMBL" id="GJE60004.1"/>
    </source>
</evidence>
<gene>
    <name evidence="2" type="ORF">MPOCJGCO_2113</name>
</gene>
<sequence length="120" mass="12914">MRKSVFILVLIGAASPPNAVGAAAPTGLSADLTALEQAWNGCVREAFARQPAVQSRAGSQRNALDECKPYEDAFVAARMAEDGAVRRGNRSLPDRAKAWAATVAAYVMDPLTSWIELRRR</sequence>
<dbReference type="RefSeq" id="WP_238182548.1">
    <property type="nucleotide sequence ID" value="NZ_BPRB01000110.1"/>
</dbReference>
<name>A0ABQ4TZL1_9HYPH</name>
<organism evidence="2 3">
    <name type="scientific">Methylobacterium trifolii</name>
    <dbReference type="NCBI Taxonomy" id="1003092"/>
    <lineage>
        <taxon>Bacteria</taxon>
        <taxon>Pseudomonadati</taxon>
        <taxon>Pseudomonadota</taxon>
        <taxon>Alphaproteobacteria</taxon>
        <taxon>Hyphomicrobiales</taxon>
        <taxon>Methylobacteriaceae</taxon>
        <taxon>Methylobacterium</taxon>
    </lineage>
</organism>
<accession>A0ABQ4TZL1</accession>
<reference evidence="2" key="2">
    <citation type="submission" date="2021-08" db="EMBL/GenBank/DDBJ databases">
        <authorList>
            <person name="Tani A."/>
            <person name="Ola A."/>
            <person name="Ogura Y."/>
            <person name="Katsura K."/>
            <person name="Hayashi T."/>
        </authorList>
    </citation>
    <scope>NUCLEOTIDE SEQUENCE</scope>
    <source>
        <strain evidence="2">DSM 23632</strain>
    </source>
</reference>
<feature type="chain" id="PRO_5046299037" evidence="1">
    <location>
        <begin position="20"/>
        <end position="120"/>
    </location>
</feature>
<keyword evidence="3" id="KW-1185">Reference proteome</keyword>
<dbReference type="Proteomes" id="UP001055057">
    <property type="component" value="Unassembled WGS sequence"/>
</dbReference>
<feature type="signal peptide" evidence="1">
    <location>
        <begin position="1"/>
        <end position="19"/>
    </location>
</feature>